<reference evidence="1 2" key="1">
    <citation type="journal article" date="2015" name="Stand. Genomic Sci.">
        <title>Complete genome sequence and description of Salinispira pacifica gen. nov., sp. nov., a novel spirochaete isolated form a hypersaline microbial mat.</title>
        <authorList>
            <person name="Ben Hania W."/>
            <person name="Joseph M."/>
            <person name="Schumann P."/>
            <person name="Bunk B."/>
            <person name="Fiebig A."/>
            <person name="Sproer C."/>
            <person name="Klenk H.P."/>
            <person name="Fardeau M.L."/>
            <person name="Spring S."/>
        </authorList>
    </citation>
    <scope>NUCLEOTIDE SEQUENCE [LARGE SCALE GENOMIC DNA]</scope>
    <source>
        <strain evidence="1 2">L21-RPul-D2</strain>
    </source>
</reference>
<protein>
    <submittedName>
        <fullName evidence="1">Uncharacterized protein</fullName>
    </submittedName>
</protein>
<organism evidence="1 2">
    <name type="scientific">Salinispira pacifica</name>
    <dbReference type="NCBI Taxonomy" id="1307761"/>
    <lineage>
        <taxon>Bacteria</taxon>
        <taxon>Pseudomonadati</taxon>
        <taxon>Spirochaetota</taxon>
        <taxon>Spirochaetia</taxon>
        <taxon>Spirochaetales</taxon>
        <taxon>Spirochaetaceae</taxon>
        <taxon>Salinispira</taxon>
    </lineage>
</organism>
<proteinExistence type="predicted"/>
<accession>V5WEF4</accession>
<dbReference type="AlphaFoldDB" id="V5WEF4"/>
<sequence length="45" mass="5199">MISGSFRYLVSHSIVSQNDEICNLSRFLSRFQVKSPKDRTYGAIF</sequence>
<evidence type="ECO:0000313" key="2">
    <source>
        <dbReference type="Proteomes" id="UP000018680"/>
    </source>
</evidence>
<dbReference type="KEGG" id="slr:L21SP2_0771"/>
<dbReference type="HOGENOM" id="CLU_3205079_0_0_12"/>
<dbReference type="STRING" id="1307761.L21SP2_0771"/>
<gene>
    <name evidence="1" type="ORF">L21SP2_0771</name>
</gene>
<evidence type="ECO:0000313" key="1">
    <source>
        <dbReference type="EMBL" id="AHC14193.1"/>
    </source>
</evidence>
<name>V5WEF4_9SPIO</name>
<dbReference type="Proteomes" id="UP000018680">
    <property type="component" value="Chromosome"/>
</dbReference>
<dbReference type="EMBL" id="CP006939">
    <property type="protein sequence ID" value="AHC14193.1"/>
    <property type="molecule type" value="Genomic_DNA"/>
</dbReference>
<keyword evidence="2" id="KW-1185">Reference proteome</keyword>